<dbReference type="Gene3D" id="3.90.550.10">
    <property type="entry name" value="Spore Coat Polysaccharide Biosynthesis Protein SpsA, Chain A"/>
    <property type="match status" value="1"/>
</dbReference>
<sequence>MQSVSVCICAYNEANNIEKAIRSLYVQQIEGFVLKKTYVVSSASTDDTDKIVTELINEYPTLELIVQEKREGKNSAINAALSRVDTDIVVLFNADNVFRDSKCLMPLLAPFDDPQTGIVGGHPIPTNDISTFVGFASHMIWEMHHNISLKVPKIGELIAFRNLGISLTVGKQSDEDIMKMELERKGYHSVYAPDAVVLNRGPDTVKDFLKQRIRVNIGEQYMKKDYDFEIPTWDKKLILHATLDSMKTLGFHPFKLIFSISLELYSRVKAARHVSNQKGDVVMWDIVESTKKL</sequence>
<keyword evidence="1" id="KW-0328">Glycosyltransferase</keyword>
<dbReference type="PANTHER" id="PTHR43630:SF1">
    <property type="entry name" value="POLY-BETA-1,6-N-ACETYL-D-GLUCOSAMINE SYNTHASE"/>
    <property type="match status" value="1"/>
</dbReference>
<evidence type="ECO:0000259" key="3">
    <source>
        <dbReference type="Pfam" id="PF00535"/>
    </source>
</evidence>
<dbReference type="PANTHER" id="PTHR43630">
    <property type="entry name" value="POLY-BETA-1,6-N-ACETYL-D-GLUCOSAMINE SYNTHASE"/>
    <property type="match status" value="1"/>
</dbReference>
<evidence type="ECO:0000313" key="4">
    <source>
        <dbReference type="EMBL" id="TQS84275.1"/>
    </source>
</evidence>
<name>A0A8J8PGV7_9ARCH</name>
<gene>
    <name evidence="4" type="ORF">A3207_05375</name>
</gene>
<dbReference type="AlphaFoldDB" id="A0A8J8PGV7"/>
<dbReference type="InterPro" id="IPR001173">
    <property type="entry name" value="Glyco_trans_2-like"/>
</dbReference>
<dbReference type="Pfam" id="PF00535">
    <property type="entry name" value="Glycos_transf_2"/>
    <property type="match status" value="1"/>
</dbReference>
<comment type="caution">
    <text evidence="4">The sequence shown here is derived from an EMBL/GenBank/DDBJ whole genome shotgun (WGS) entry which is preliminary data.</text>
</comment>
<keyword evidence="2 4" id="KW-0808">Transferase</keyword>
<evidence type="ECO:0000313" key="5">
    <source>
        <dbReference type="Proteomes" id="UP000752814"/>
    </source>
</evidence>
<dbReference type="EMBL" id="LVVT01000002">
    <property type="protein sequence ID" value="TQS84275.1"/>
    <property type="molecule type" value="Genomic_DNA"/>
</dbReference>
<dbReference type="RefSeq" id="WP_400195241.1">
    <property type="nucleotide sequence ID" value="NZ_CAYAYE010000008.1"/>
</dbReference>
<evidence type="ECO:0000256" key="1">
    <source>
        <dbReference type="ARBA" id="ARBA00022676"/>
    </source>
</evidence>
<dbReference type="GO" id="GO:0016757">
    <property type="term" value="F:glycosyltransferase activity"/>
    <property type="evidence" value="ECO:0007669"/>
    <property type="project" value="UniProtKB-KW"/>
</dbReference>
<evidence type="ECO:0000256" key="2">
    <source>
        <dbReference type="ARBA" id="ARBA00022679"/>
    </source>
</evidence>
<accession>A0A8J8PGV7</accession>
<proteinExistence type="predicted"/>
<reference evidence="4" key="1">
    <citation type="submission" date="2016-03" db="EMBL/GenBank/DDBJ databases">
        <authorList>
            <person name="Borrel G."/>
            <person name="Mccann A."/>
            <person name="O'Toole P.W."/>
        </authorList>
    </citation>
    <scope>NUCLEOTIDE SEQUENCE</scope>
    <source>
        <strain evidence="4">183</strain>
    </source>
</reference>
<organism evidence="4 5">
    <name type="scientific">Candidatus Methanomassiliicoccus intestinalis</name>
    <dbReference type="NCBI Taxonomy" id="1406512"/>
    <lineage>
        <taxon>Archaea</taxon>
        <taxon>Methanobacteriati</taxon>
        <taxon>Thermoplasmatota</taxon>
        <taxon>Thermoplasmata</taxon>
        <taxon>Methanomassiliicoccales</taxon>
        <taxon>Methanomassiliicoccaceae</taxon>
        <taxon>Methanomassiliicoccus</taxon>
    </lineage>
</organism>
<dbReference type="InterPro" id="IPR029044">
    <property type="entry name" value="Nucleotide-diphossugar_trans"/>
</dbReference>
<protein>
    <submittedName>
        <fullName evidence="4">Bi-functional transferase/deacetylase</fullName>
    </submittedName>
</protein>
<dbReference type="SUPFAM" id="SSF53448">
    <property type="entry name" value="Nucleotide-diphospho-sugar transferases"/>
    <property type="match status" value="1"/>
</dbReference>
<dbReference type="Proteomes" id="UP000752814">
    <property type="component" value="Unassembled WGS sequence"/>
</dbReference>
<feature type="domain" description="Glycosyltransferase 2-like" evidence="3">
    <location>
        <begin position="5"/>
        <end position="145"/>
    </location>
</feature>